<comment type="caution">
    <text evidence="2">The sequence shown here is derived from an EMBL/GenBank/DDBJ whole genome shotgun (WGS) entry which is preliminary data.</text>
</comment>
<dbReference type="EMBL" id="ACFU01000013">
    <property type="protein sequence ID" value="EEF13789.1"/>
    <property type="molecule type" value="Genomic_DNA"/>
</dbReference>
<evidence type="ECO:0000313" key="3">
    <source>
        <dbReference type="Proteomes" id="UP000003082"/>
    </source>
</evidence>
<dbReference type="STRING" id="553218.CAMRE0001_0383"/>
<organism evidence="2 3">
    <name type="scientific">Campylobacter rectus RM3267</name>
    <dbReference type="NCBI Taxonomy" id="553218"/>
    <lineage>
        <taxon>Bacteria</taxon>
        <taxon>Pseudomonadati</taxon>
        <taxon>Campylobacterota</taxon>
        <taxon>Epsilonproteobacteria</taxon>
        <taxon>Campylobacterales</taxon>
        <taxon>Campylobacteraceae</taxon>
        <taxon>Campylobacter</taxon>
    </lineage>
</organism>
<keyword evidence="3" id="KW-1185">Reference proteome</keyword>
<dbReference type="AlphaFoldDB" id="B9D2F3"/>
<feature type="compositionally biased region" description="Basic residues" evidence="1">
    <location>
        <begin position="17"/>
        <end position="31"/>
    </location>
</feature>
<accession>B9D2F3</accession>
<gene>
    <name evidence="2" type="ORF">CAMRE0001_0383</name>
</gene>
<proteinExistence type="predicted"/>
<evidence type="ECO:0000256" key="1">
    <source>
        <dbReference type="SAM" id="MobiDB-lite"/>
    </source>
</evidence>
<protein>
    <submittedName>
        <fullName evidence="2">Uncharacterized protein</fullName>
    </submittedName>
</protein>
<feature type="region of interest" description="Disordered" evidence="1">
    <location>
        <begin position="1"/>
        <end position="35"/>
    </location>
</feature>
<dbReference type="Proteomes" id="UP000003082">
    <property type="component" value="Unassembled WGS sequence"/>
</dbReference>
<sequence length="58" mass="6933">MRHIRRNQPRTPPSLLHRPHKQSHTARHKYGSKSAKSSLQTQISFKILQKSYIFTFFK</sequence>
<name>B9D2F3_CAMRE</name>
<reference evidence="2 3" key="1">
    <citation type="submission" date="2008-08" db="EMBL/GenBank/DDBJ databases">
        <authorList>
            <person name="Madupu R."/>
            <person name="Durkin A.S."/>
            <person name="Torralba M."/>
            <person name="Methe B."/>
            <person name="Sutton G.G."/>
            <person name="Strausberg R.L."/>
            <person name="Nelson K.E."/>
        </authorList>
    </citation>
    <scope>NUCLEOTIDE SEQUENCE [LARGE SCALE GENOMIC DNA]</scope>
    <source>
        <strain evidence="2 3">RM3267</strain>
    </source>
</reference>
<evidence type="ECO:0000313" key="2">
    <source>
        <dbReference type="EMBL" id="EEF13789.1"/>
    </source>
</evidence>